<evidence type="ECO:0000256" key="1">
    <source>
        <dbReference type="SAM" id="MobiDB-lite"/>
    </source>
</evidence>
<dbReference type="OrthoDB" id="2011702at2759"/>
<dbReference type="EMBL" id="KZ301989">
    <property type="protein sequence ID" value="PFH51340.1"/>
    <property type="molecule type" value="Genomic_DNA"/>
</dbReference>
<proteinExistence type="predicted"/>
<dbReference type="AlphaFoldDB" id="A0A2A9NUG7"/>
<evidence type="ECO:0008006" key="4">
    <source>
        <dbReference type="Google" id="ProtNLM"/>
    </source>
</evidence>
<evidence type="ECO:0000313" key="3">
    <source>
        <dbReference type="Proteomes" id="UP000242287"/>
    </source>
</evidence>
<dbReference type="Proteomes" id="UP000242287">
    <property type="component" value="Unassembled WGS sequence"/>
</dbReference>
<accession>A0A2A9NUG7</accession>
<name>A0A2A9NUG7_9AGAR</name>
<sequence>MVLLHWSTLQPSSSSNIAAVRFAAPVRVTSLRIFPTGAQPFAQHPHIIASTEPDAFFLKVFFNAQPINPQQAKDKQRAVNALVPSVIAYSGGQVEFTVDIGAEYASRLMIIKGNFQKVSMAVYGDLISESSPVVAYEPKPLPVVESVPLSHAVDPANSSDPSELARKLLSLIPDSPSLPLVIRFMFCLKPIDKDWDHPDFPYLYAHIDHDEDFLHLESVVDNLSRPIPEDTTAESLEVFAGRIIEMIGPKDSDQAYFISRLISISASQVPDMARILLQHLELELIFDAQVIDETTTNRLLDAAANGDIARTFNNPFFLQMFKDAAEELKSERNTYHAINRLLTRIHGWETFEDALTNRQGDFFESAQFLKDIGAGEQSIGIWLESMIIHDDIATKLAAAPVLPSRPHPPNLLNDKTGNITHDEFISFVRAFIGIASVLAVWAWSDSIGNDDCRAQALAILQLWQNVSGYREIVNHLLLLRQLTRRLGWITSDNVIPRKSSILAERVLLSLTQEPHAILHEHFTSTVLALAPPLSHIPESERLTLRKISCVAEDGLSAALEELAYKSDHPLSQRRLRTLRASLQITSSALDENYEGDWHLIERFWNEQNQDLNIRLIDILTGVSQDLDAHFLVTSTAPPRNQSLVEHLFCTADGILHLLMRLMPMFPLDVRSLRTLIRAVSDVFACASMADTLYAQFNTACSAAQQTRQSCLEILRNSCEPECVVEPNTTGAEVVIKTLMKHTTESQGKDPVNHLLQIAAIIDHILPLPPDPGSMSDVASERGAQHWVTYVLPRVLADLKNFLRLLDVENRLHFLRRLIRLDEGTTAIGEWMLIEEMKHTTETLEALAGPSISAHLRLVLQHDVYLSLCVLHQLMVPESTTSQWCLDAIVLTNALSRSIARCLMGVLEGNYTCEPLTAVIKTLTGQANRFDEGLWRVILLGYLRVTQLEGLYLTESMQCILNLFKRETSFSSNTVVSSDPLHLEIARMLSALADIHSIVDTTLAGELLEILEWLTEQDEQGVDKGQKRDTVLYGISSTAFTQLCDSMKFAFLSNPSNAHKADLVMSLQKRISVRFVTDEKDRLPPFSDLPVTLQLSIETIEDILKGERQGDTGDEEKGTTPSTPKGSKTPDLLGVVISPPAALFRSPAATGLTKTYMNNDFRQLRQVPSSRLNTSRLPSMHGESFISWLPLVLNSCLGNSSS</sequence>
<organism evidence="2 3">
    <name type="scientific">Amanita thiersii Skay4041</name>
    <dbReference type="NCBI Taxonomy" id="703135"/>
    <lineage>
        <taxon>Eukaryota</taxon>
        <taxon>Fungi</taxon>
        <taxon>Dikarya</taxon>
        <taxon>Basidiomycota</taxon>
        <taxon>Agaricomycotina</taxon>
        <taxon>Agaricomycetes</taxon>
        <taxon>Agaricomycetidae</taxon>
        <taxon>Agaricales</taxon>
        <taxon>Pluteineae</taxon>
        <taxon>Amanitaceae</taxon>
        <taxon>Amanita</taxon>
    </lineage>
</organism>
<feature type="compositionally biased region" description="Low complexity" evidence="1">
    <location>
        <begin position="1118"/>
        <end position="1129"/>
    </location>
</feature>
<gene>
    <name evidence="2" type="ORF">AMATHDRAFT_142962</name>
</gene>
<feature type="region of interest" description="Disordered" evidence="1">
    <location>
        <begin position="1104"/>
        <end position="1130"/>
    </location>
</feature>
<dbReference type="STRING" id="703135.A0A2A9NUG7"/>
<protein>
    <recommendedName>
        <fullName evidence="4">Virilizer N-terminal domain-containing protein</fullName>
    </recommendedName>
</protein>
<feature type="compositionally biased region" description="Basic and acidic residues" evidence="1">
    <location>
        <begin position="1104"/>
        <end position="1117"/>
    </location>
</feature>
<keyword evidence="3" id="KW-1185">Reference proteome</keyword>
<evidence type="ECO:0000313" key="2">
    <source>
        <dbReference type="EMBL" id="PFH51340.1"/>
    </source>
</evidence>
<reference evidence="2 3" key="1">
    <citation type="submission" date="2014-02" db="EMBL/GenBank/DDBJ databases">
        <title>Transposable element dynamics among asymbiotic and ectomycorrhizal Amanita fungi.</title>
        <authorList>
            <consortium name="DOE Joint Genome Institute"/>
            <person name="Hess J."/>
            <person name="Skrede I."/>
            <person name="Wolfe B."/>
            <person name="LaButti K."/>
            <person name="Ohm R.A."/>
            <person name="Grigoriev I.V."/>
            <person name="Pringle A."/>
        </authorList>
    </citation>
    <scope>NUCLEOTIDE SEQUENCE [LARGE SCALE GENOMIC DNA]</scope>
    <source>
        <strain evidence="2 3">SKay4041</strain>
    </source>
</reference>